<accession>A0A1V3NG46</accession>
<name>A0A1V3NG46_9GAMM</name>
<keyword evidence="2" id="KW-1185">Reference proteome</keyword>
<dbReference type="Proteomes" id="UP000189462">
    <property type="component" value="Unassembled WGS sequence"/>
</dbReference>
<sequence>MGMTNEEQEAVVEILDVLYDNHASNIGFRPTEQTIHELENLLLEMQECDKQLRTLIKALPCSTLARGSLRRCLISLARTLRQNRSTVSVFCYNARRWQYRTRIFDSGAH</sequence>
<organism evidence="1 2">
    <name type="scientific">Thioalkalivibrio denitrificans</name>
    <dbReference type="NCBI Taxonomy" id="108003"/>
    <lineage>
        <taxon>Bacteria</taxon>
        <taxon>Pseudomonadati</taxon>
        <taxon>Pseudomonadota</taxon>
        <taxon>Gammaproteobacteria</taxon>
        <taxon>Chromatiales</taxon>
        <taxon>Ectothiorhodospiraceae</taxon>
        <taxon>Thioalkalivibrio</taxon>
    </lineage>
</organism>
<gene>
    <name evidence="1" type="ORF">B1C78_09825</name>
</gene>
<comment type="caution">
    <text evidence="1">The sequence shown here is derived from an EMBL/GenBank/DDBJ whole genome shotgun (WGS) entry which is preliminary data.</text>
</comment>
<dbReference type="EMBL" id="MVBK01000057">
    <property type="protein sequence ID" value="OOG23822.1"/>
    <property type="molecule type" value="Genomic_DNA"/>
</dbReference>
<evidence type="ECO:0000313" key="1">
    <source>
        <dbReference type="EMBL" id="OOG23822.1"/>
    </source>
</evidence>
<proteinExistence type="predicted"/>
<reference evidence="1 2" key="1">
    <citation type="submission" date="2017-02" db="EMBL/GenBank/DDBJ databases">
        <title>Genomic diversity within the haloalkaliphilic genus Thioalkalivibrio.</title>
        <authorList>
            <person name="Ahn A.-C."/>
            <person name="Meier-Kolthoff J."/>
            <person name="Overmars L."/>
            <person name="Richter M."/>
            <person name="Woyke T."/>
            <person name="Sorokin D.Y."/>
            <person name="Muyzer G."/>
        </authorList>
    </citation>
    <scope>NUCLEOTIDE SEQUENCE [LARGE SCALE GENOMIC DNA]</scope>
    <source>
        <strain evidence="1 2">ALJD</strain>
    </source>
</reference>
<evidence type="ECO:0000313" key="2">
    <source>
        <dbReference type="Proteomes" id="UP000189462"/>
    </source>
</evidence>
<protein>
    <submittedName>
        <fullName evidence="1">Uncharacterized protein</fullName>
    </submittedName>
</protein>
<dbReference type="AlphaFoldDB" id="A0A1V3NG46"/>